<sequence>MPTSVRVGVIVMSVLAGVLLLVAGLTFYSRERMATNLIDAGQDVSVAEAERLVMLWLTPYLVLGILFALAAWGLPRKHSWARWIGIGASTLLFMLMLLSVLTSGGVTALSTLLLVLSVATGTSLMARTTSDWVPRLRARD</sequence>
<dbReference type="EMBL" id="BAAAVV010000001">
    <property type="protein sequence ID" value="GAA3157731.1"/>
    <property type="molecule type" value="Genomic_DNA"/>
</dbReference>
<evidence type="ECO:0000256" key="1">
    <source>
        <dbReference type="SAM" id="Phobius"/>
    </source>
</evidence>
<keyword evidence="1" id="KW-0472">Membrane</keyword>
<feature type="transmembrane region" description="Helical" evidence="1">
    <location>
        <begin position="53"/>
        <end position="74"/>
    </location>
</feature>
<evidence type="ECO:0000313" key="3">
    <source>
        <dbReference type="Proteomes" id="UP001499924"/>
    </source>
</evidence>
<gene>
    <name evidence="2" type="ORF">GCM10010531_06370</name>
</gene>
<feature type="transmembrane region" description="Helical" evidence="1">
    <location>
        <begin position="107"/>
        <end position="126"/>
    </location>
</feature>
<evidence type="ECO:0000313" key="2">
    <source>
        <dbReference type="EMBL" id="GAA3157731.1"/>
    </source>
</evidence>
<comment type="caution">
    <text evidence="2">The sequence shown here is derived from an EMBL/GenBank/DDBJ whole genome shotgun (WGS) entry which is preliminary data.</text>
</comment>
<dbReference type="Proteomes" id="UP001499924">
    <property type="component" value="Unassembled WGS sequence"/>
</dbReference>
<keyword evidence="3" id="KW-1185">Reference proteome</keyword>
<protein>
    <submittedName>
        <fullName evidence="2">Uncharacterized protein</fullName>
    </submittedName>
</protein>
<keyword evidence="1" id="KW-0812">Transmembrane</keyword>
<dbReference type="RefSeq" id="WP_344687058.1">
    <property type="nucleotide sequence ID" value="NZ_BAAAVV010000001.1"/>
</dbReference>
<organism evidence="2 3">
    <name type="scientific">Blastococcus jejuensis</name>
    <dbReference type="NCBI Taxonomy" id="351224"/>
    <lineage>
        <taxon>Bacteria</taxon>
        <taxon>Bacillati</taxon>
        <taxon>Actinomycetota</taxon>
        <taxon>Actinomycetes</taxon>
        <taxon>Geodermatophilales</taxon>
        <taxon>Geodermatophilaceae</taxon>
        <taxon>Blastococcus</taxon>
    </lineage>
</organism>
<keyword evidence="1" id="KW-1133">Transmembrane helix</keyword>
<feature type="transmembrane region" description="Helical" evidence="1">
    <location>
        <begin position="81"/>
        <end position="101"/>
    </location>
</feature>
<name>A0ABP6NTI1_9ACTN</name>
<feature type="transmembrane region" description="Helical" evidence="1">
    <location>
        <begin position="7"/>
        <end position="28"/>
    </location>
</feature>
<proteinExistence type="predicted"/>
<accession>A0ABP6NTI1</accession>
<reference evidence="3" key="1">
    <citation type="journal article" date="2019" name="Int. J. Syst. Evol. Microbiol.">
        <title>The Global Catalogue of Microorganisms (GCM) 10K type strain sequencing project: providing services to taxonomists for standard genome sequencing and annotation.</title>
        <authorList>
            <consortium name="The Broad Institute Genomics Platform"/>
            <consortium name="The Broad Institute Genome Sequencing Center for Infectious Disease"/>
            <person name="Wu L."/>
            <person name="Ma J."/>
        </authorList>
    </citation>
    <scope>NUCLEOTIDE SEQUENCE [LARGE SCALE GENOMIC DNA]</scope>
    <source>
        <strain evidence="3">JCM 15614</strain>
    </source>
</reference>